<proteinExistence type="predicted"/>
<evidence type="ECO:0000313" key="5">
    <source>
        <dbReference type="Proteomes" id="UP000186040"/>
    </source>
</evidence>
<evidence type="ECO:0000313" key="4">
    <source>
        <dbReference type="EMBL" id="OLR94183.1"/>
    </source>
</evidence>
<dbReference type="SUPFAM" id="SSF46785">
    <property type="entry name" value="Winged helix' DNA-binding domain"/>
    <property type="match status" value="1"/>
</dbReference>
<dbReference type="RefSeq" id="WP_075973565.1">
    <property type="nucleotide sequence ID" value="NZ_MKQR01000007.1"/>
</dbReference>
<dbReference type="SMART" id="SM00347">
    <property type="entry name" value="HTH_MARR"/>
    <property type="match status" value="1"/>
</dbReference>
<keyword evidence="5" id="KW-1185">Reference proteome</keyword>
<protein>
    <recommendedName>
        <fullName evidence="2">HTH marR-type domain-containing protein</fullName>
    </recommendedName>
</protein>
<feature type="region of interest" description="Disordered" evidence="1">
    <location>
        <begin position="1"/>
        <end position="20"/>
    </location>
</feature>
<dbReference type="InterPro" id="IPR000835">
    <property type="entry name" value="HTH_MarR-typ"/>
</dbReference>
<comment type="caution">
    <text evidence="4">The sequence shown here is derived from an EMBL/GenBank/DDBJ whole genome shotgun (WGS) entry which is preliminary data.</text>
</comment>
<dbReference type="Proteomes" id="UP000186040">
    <property type="component" value="Unassembled WGS sequence"/>
</dbReference>
<dbReference type="PANTHER" id="PTHR33164:SF103">
    <property type="entry name" value="REGULATORY PROTEIN MARR"/>
    <property type="match status" value="1"/>
</dbReference>
<dbReference type="InterPro" id="IPR039422">
    <property type="entry name" value="MarR/SlyA-like"/>
</dbReference>
<dbReference type="Pfam" id="PF12802">
    <property type="entry name" value="MarR_2"/>
    <property type="match status" value="1"/>
</dbReference>
<gene>
    <name evidence="4" type="ORF">BJP25_10300</name>
    <name evidence="3" type="ORF">BJP25_31620</name>
</gene>
<dbReference type="GO" id="GO:0006950">
    <property type="term" value="P:response to stress"/>
    <property type="evidence" value="ECO:0007669"/>
    <property type="project" value="TreeGrafter"/>
</dbReference>
<dbReference type="EMBL" id="MKQR01000026">
    <property type="protein sequence ID" value="OLR91084.1"/>
    <property type="molecule type" value="Genomic_DNA"/>
</dbReference>
<evidence type="ECO:0000313" key="3">
    <source>
        <dbReference type="EMBL" id="OLR91084.1"/>
    </source>
</evidence>
<evidence type="ECO:0000256" key="1">
    <source>
        <dbReference type="SAM" id="MobiDB-lite"/>
    </source>
</evidence>
<dbReference type="InterPro" id="IPR036390">
    <property type="entry name" value="WH_DNA-bd_sf"/>
</dbReference>
<dbReference type="STRING" id="1193682.BJP25_10300"/>
<dbReference type="AlphaFoldDB" id="A0A1Q9LQB4"/>
<dbReference type="PRINTS" id="PR00598">
    <property type="entry name" value="HTHMARR"/>
</dbReference>
<sequence>MAAPLGPVPPGPDRDDPADHTRLEADASALTLVLAKATASVYPKVPAAQLRALQFIGDHEPVNLTRLTEELGTIPSSASRICDRLQASGLLDRRPATTDRREVELLLTSDGRSLLHRLKEARREGLAHILDAMPAPARTALLHGLSEFAAIATPTPQPHPHRDTA</sequence>
<organism evidence="4 5">
    <name type="scientific">Actinokineospora bangkokensis</name>
    <dbReference type="NCBI Taxonomy" id="1193682"/>
    <lineage>
        <taxon>Bacteria</taxon>
        <taxon>Bacillati</taxon>
        <taxon>Actinomycetota</taxon>
        <taxon>Actinomycetes</taxon>
        <taxon>Pseudonocardiales</taxon>
        <taxon>Pseudonocardiaceae</taxon>
        <taxon>Actinokineospora</taxon>
    </lineage>
</organism>
<dbReference type="GO" id="GO:0003700">
    <property type="term" value="F:DNA-binding transcription factor activity"/>
    <property type="evidence" value="ECO:0007669"/>
    <property type="project" value="InterPro"/>
</dbReference>
<dbReference type="EMBL" id="MKQR01000007">
    <property type="protein sequence ID" value="OLR94183.1"/>
    <property type="molecule type" value="Genomic_DNA"/>
</dbReference>
<feature type="compositionally biased region" description="Pro residues" evidence="1">
    <location>
        <begin position="1"/>
        <end position="11"/>
    </location>
</feature>
<name>A0A1Q9LQB4_9PSEU</name>
<dbReference type="PROSITE" id="PS50995">
    <property type="entry name" value="HTH_MARR_2"/>
    <property type="match status" value="1"/>
</dbReference>
<evidence type="ECO:0000259" key="2">
    <source>
        <dbReference type="PROSITE" id="PS50995"/>
    </source>
</evidence>
<feature type="domain" description="HTH marR-type" evidence="2">
    <location>
        <begin position="20"/>
        <end position="150"/>
    </location>
</feature>
<accession>A0A1Q9LQB4</accession>
<dbReference type="Gene3D" id="1.10.10.10">
    <property type="entry name" value="Winged helix-like DNA-binding domain superfamily/Winged helix DNA-binding domain"/>
    <property type="match status" value="1"/>
</dbReference>
<dbReference type="OrthoDB" id="3830756at2"/>
<dbReference type="PANTHER" id="PTHR33164">
    <property type="entry name" value="TRANSCRIPTIONAL REGULATOR, MARR FAMILY"/>
    <property type="match status" value="1"/>
</dbReference>
<dbReference type="InterPro" id="IPR036388">
    <property type="entry name" value="WH-like_DNA-bd_sf"/>
</dbReference>
<reference evidence="4 5" key="1">
    <citation type="submission" date="2016-10" db="EMBL/GenBank/DDBJ databases">
        <title>The Draft Genome Sequence of Actinokineospora bangkokensis 44EHWT reveals the biosynthetic pathway of antifungal compounds Thailandins with unusual extender unit butylmalonyl-CoA.</title>
        <authorList>
            <person name="Greule A."/>
            <person name="Intra B."/>
            <person name="Flemming S."/>
            <person name="Rommel M.G."/>
            <person name="Panbangred W."/>
            <person name="Bechthold A."/>
        </authorList>
    </citation>
    <scope>NUCLEOTIDE SEQUENCE [LARGE SCALE GENOMIC DNA]</scope>
    <source>
        <strain evidence="4 5">44EHW</strain>
    </source>
</reference>